<reference evidence="2" key="1">
    <citation type="journal article" date="2019" name="Sci. Rep.">
        <title>Draft genome of Tanacetum cinerariifolium, the natural source of mosquito coil.</title>
        <authorList>
            <person name="Yamashiro T."/>
            <person name="Shiraishi A."/>
            <person name="Satake H."/>
            <person name="Nakayama K."/>
        </authorList>
    </citation>
    <scope>NUCLEOTIDE SEQUENCE</scope>
</reference>
<feature type="region of interest" description="Disordered" evidence="1">
    <location>
        <begin position="22"/>
        <end position="62"/>
    </location>
</feature>
<organism evidence="2">
    <name type="scientific">Tanacetum cinerariifolium</name>
    <name type="common">Dalmatian daisy</name>
    <name type="synonym">Chrysanthemum cinerariifolium</name>
    <dbReference type="NCBI Taxonomy" id="118510"/>
    <lineage>
        <taxon>Eukaryota</taxon>
        <taxon>Viridiplantae</taxon>
        <taxon>Streptophyta</taxon>
        <taxon>Embryophyta</taxon>
        <taxon>Tracheophyta</taxon>
        <taxon>Spermatophyta</taxon>
        <taxon>Magnoliopsida</taxon>
        <taxon>eudicotyledons</taxon>
        <taxon>Gunneridae</taxon>
        <taxon>Pentapetalae</taxon>
        <taxon>asterids</taxon>
        <taxon>campanulids</taxon>
        <taxon>Asterales</taxon>
        <taxon>Asteraceae</taxon>
        <taxon>Asteroideae</taxon>
        <taxon>Anthemideae</taxon>
        <taxon>Anthemidinae</taxon>
        <taxon>Tanacetum</taxon>
    </lineage>
</organism>
<feature type="non-terminal residue" evidence="2">
    <location>
        <position position="1"/>
    </location>
</feature>
<dbReference type="EMBL" id="BKCJ011882441">
    <property type="protein sequence ID" value="GFD60778.1"/>
    <property type="molecule type" value="Genomic_DNA"/>
</dbReference>
<evidence type="ECO:0000313" key="2">
    <source>
        <dbReference type="EMBL" id="GFD60778.1"/>
    </source>
</evidence>
<accession>A0A699XS26</accession>
<proteinExistence type="predicted"/>
<feature type="compositionally biased region" description="Basic and acidic residues" evidence="1">
    <location>
        <begin position="28"/>
        <end position="46"/>
    </location>
</feature>
<comment type="caution">
    <text evidence="2">The sequence shown here is derived from an EMBL/GenBank/DDBJ whole genome shotgun (WGS) entry which is preliminary data.</text>
</comment>
<protein>
    <submittedName>
        <fullName evidence="2">Uncharacterized protein</fullName>
    </submittedName>
</protein>
<dbReference type="AlphaFoldDB" id="A0A699XS26"/>
<evidence type="ECO:0000256" key="1">
    <source>
        <dbReference type="SAM" id="MobiDB-lite"/>
    </source>
</evidence>
<sequence length="62" mass="7115">VAQSRGCVRHRGQAWHRSYARRAGACADRGDGRDGRGDHARDHAAVDEPDQQYLNFRKRKRL</sequence>
<name>A0A699XS26_TANCI</name>
<gene>
    <name evidence="2" type="ORF">Tci_932747</name>
</gene>